<proteinExistence type="predicted"/>
<feature type="chain" id="PRO_5044629133" description="CPAF-like PDZ domain-containing protein" evidence="2">
    <location>
        <begin position="20"/>
        <end position="871"/>
    </location>
</feature>
<dbReference type="SUPFAM" id="SSF52096">
    <property type="entry name" value="ClpP/crotonase"/>
    <property type="match status" value="1"/>
</dbReference>
<organism evidence="4">
    <name type="scientific">Mytilinidion resinicola</name>
    <dbReference type="NCBI Taxonomy" id="574789"/>
    <lineage>
        <taxon>Eukaryota</taxon>
        <taxon>Fungi</taxon>
        <taxon>Dikarya</taxon>
        <taxon>Ascomycota</taxon>
        <taxon>Pezizomycotina</taxon>
        <taxon>Dothideomycetes</taxon>
        <taxon>Pleosporomycetidae</taxon>
        <taxon>Mytilinidiales</taxon>
        <taxon>Mytilinidiaceae</taxon>
        <taxon>Mytilinidion</taxon>
    </lineage>
</organism>
<dbReference type="PANTHER" id="PTHR37049">
    <property type="entry name" value="PEPTIDASE S41 FAMILY PROTEIN"/>
    <property type="match status" value="1"/>
</dbReference>
<evidence type="ECO:0000256" key="1">
    <source>
        <dbReference type="SAM" id="MobiDB-lite"/>
    </source>
</evidence>
<reference evidence="4 6" key="1">
    <citation type="journal article" date="2020" name="Stud. Mycol.">
        <title>101 Dothideomycetes genomes: a test case for predicting lifestyles and emergence of pathogens.</title>
        <authorList>
            <person name="Haridas S."/>
            <person name="Albert R."/>
            <person name="Binder M."/>
            <person name="Bloem J."/>
            <person name="Labutti K."/>
            <person name="Salamov A."/>
            <person name="Andreopoulos B."/>
            <person name="Baker S."/>
            <person name="Barry K."/>
            <person name="Bills G."/>
            <person name="Bluhm B."/>
            <person name="Cannon C."/>
            <person name="Castanera R."/>
            <person name="Culley D."/>
            <person name="Daum C."/>
            <person name="Ezra D."/>
            <person name="Gonzalez J."/>
            <person name="Henrissat B."/>
            <person name="Kuo A."/>
            <person name="Liang C."/>
            <person name="Lipzen A."/>
            <person name="Lutzoni F."/>
            <person name="Magnuson J."/>
            <person name="Mondo S."/>
            <person name="Nolan M."/>
            <person name="Ohm R."/>
            <person name="Pangilinan J."/>
            <person name="Park H.-J."/>
            <person name="Ramirez L."/>
            <person name="Alfaro M."/>
            <person name="Sun H."/>
            <person name="Tritt A."/>
            <person name="Yoshinaga Y."/>
            <person name="Zwiers L.-H."/>
            <person name="Turgeon B."/>
            <person name="Goodwin S."/>
            <person name="Spatafora J."/>
            <person name="Crous P."/>
            <person name="Grigoriev I."/>
        </authorList>
    </citation>
    <scope>NUCLEOTIDE SEQUENCE</scope>
    <source>
        <strain evidence="4 6">CBS 304.34</strain>
    </source>
</reference>
<reference evidence="6" key="2">
    <citation type="submission" date="2020-04" db="EMBL/GenBank/DDBJ databases">
        <authorList>
            <consortium name="NCBI Genome Project"/>
        </authorList>
    </citation>
    <scope>NUCLEOTIDE SEQUENCE</scope>
    <source>
        <strain evidence="6">CBS 304.34</strain>
    </source>
</reference>
<evidence type="ECO:0000313" key="5">
    <source>
        <dbReference type="Proteomes" id="UP000504636"/>
    </source>
</evidence>
<dbReference type="PANTHER" id="PTHR37049:SF5">
    <property type="entry name" value="TAIL SPECIFIC PROTEASE DOMAIN-CONTAINING PROTEIN"/>
    <property type="match status" value="1"/>
</dbReference>
<keyword evidence="5" id="KW-1185">Reference proteome</keyword>
<feature type="domain" description="CPAF-like PDZ" evidence="3">
    <location>
        <begin position="159"/>
        <end position="280"/>
    </location>
</feature>
<evidence type="ECO:0000313" key="6">
    <source>
        <dbReference type="RefSeq" id="XP_033575664.1"/>
    </source>
</evidence>
<evidence type="ECO:0000259" key="3">
    <source>
        <dbReference type="Pfam" id="PF23658"/>
    </source>
</evidence>
<dbReference type="AlphaFoldDB" id="A0A6A6YIT4"/>
<gene>
    <name evidence="4 6" type="ORF">BDZ99DRAFT_532654</name>
</gene>
<accession>A0A6A6YIT4</accession>
<dbReference type="EMBL" id="MU003702">
    <property type="protein sequence ID" value="KAF2808700.1"/>
    <property type="molecule type" value="Genomic_DNA"/>
</dbReference>
<feature type="region of interest" description="Disordered" evidence="1">
    <location>
        <begin position="722"/>
        <end position="743"/>
    </location>
</feature>
<feature type="signal peptide" evidence="2">
    <location>
        <begin position="1"/>
        <end position="19"/>
    </location>
</feature>
<dbReference type="Gene3D" id="3.90.226.10">
    <property type="entry name" value="2-enoyl-CoA Hydratase, Chain A, domain 1"/>
    <property type="match status" value="1"/>
</dbReference>
<reference evidence="6" key="3">
    <citation type="submission" date="2025-04" db="UniProtKB">
        <authorList>
            <consortium name="RefSeq"/>
        </authorList>
    </citation>
    <scope>IDENTIFICATION</scope>
    <source>
        <strain evidence="6">CBS 304.34</strain>
    </source>
</reference>
<sequence>MSFAKLLVVSLCLFPFGSAKPLKGTFAPRQDPSSPLLADSTACGDIIVAVNNNYTLFRASWVYECLQSVPFNSAVATRFLDYYNMTLQFQSTTGYLKVPPAGYQRPSFDVNQALEDIKQNVTAGVYKNQYEFEAHLQLLVTQLRDTHVILNAGALSAFSFVSPYGLVSASVDGKQAPEIYLDDDLYRAWAIDGDKASPIAQINGVDVIEYLARFAERNSAGFLEPHADWNAVMDSPALDVQGYLSTFQSATLYPGDDTFGDALNFTLKNGTTIETVWWAFCVDCTDTGPLTTGGDFYNYFVLGFLPDSYEKGAQWWPIWESEASTPSNDSDSDSYLVDILKTYCALGHTSTPNWCIDSFGAYPNNPVVAQANLSIDGGGIVSGYMLDDVFTAVLSIPSFFQSGDDTLEFRQAILDFIGNASQTKASRVVIDLQKNTGGLTFLAYDTFKQFFPNLEPNGASRQRSHELSNILGEAYTAWWDLPETNHSDNYQYAASEWIVTNRINVATGKTFSSWEEFYGPEVNNGDTFSGAQRYNLSDEIFDYAAFRDYPWGYDPRFPLNDTTPNWAAEDIVILTDGLCGSACALFVEFMTHQAGVRTVAVGGQPTNGPMQAVSGTRSAAAYSADALDYDFGEGLEFPVDKPDVASKLPNRTDTGMWTEYAGFTIRNQVRGNDFKPLQFQYQAADCRIYYTLDTVYNMTQLWRYAARAAWDDASLCVEDSTGYPTARNETSTKAPPSPNPKETKAFDFDSLLESPFAGNSTFELTDGPVSVSKGAGQITSCKANGACDSGSCLPMQLSCFGKYIPVYACLPTCDLAKGPLGGCTGAGAYCDPDGILSSKQNGRGASGGTNAIRRTGHCKTTIPSKQVACPR</sequence>
<name>A0A6A6YIT4_9PEZI</name>
<evidence type="ECO:0000256" key="2">
    <source>
        <dbReference type="SAM" id="SignalP"/>
    </source>
</evidence>
<protein>
    <recommendedName>
        <fullName evidence="3">CPAF-like PDZ domain-containing protein</fullName>
    </recommendedName>
</protein>
<dbReference type="Pfam" id="PF23658">
    <property type="entry name" value="PDZ_CPAF_rel"/>
    <property type="match status" value="1"/>
</dbReference>
<dbReference type="OrthoDB" id="27214at2759"/>
<evidence type="ECO:0000313" key="4">
    <source>
        <dbReference type="EMBL" id="KAF2808700.1"/>
    </source>
</evidence>
<dbReference type="InterPro" id="IPR029045">
    <property type="entry name" value="ClpP/crotonase-like_dom_sf"/>
</dbReference>
<dbReference type="InterPro" id="IPR052766">
    <property type="entry name" value="S41A_metabolite_peptidase"/>
</dbReference>
<dbReference type="Proteomes" id="UP000504636">
    <property type="component" value="Unplaced"/>
</dbReference>
<keyword evidence="2" id="KW-0732">Signal</keyword>
<dbReference type="GeneID" id="54467381"/>
<dbReference type="InterPro" id="IPR056186">
    <property type="entry name" value="PDZ_CPAF-rel"/>
</dbReference>
<dbReference type="RefSeq" id="XP_033575664.1">
    <property type="nucleotide sequence ID" value="XM_033726488.1"/>
</dbReference>